<evidence type="ECO:0000313" key="5">
    <source>
        <dbReference type="EMBL" id="CAI3974522.1"/>
    </source>
</evidence>
<dbReference type="InterPro" id="IPR001853">
    <property type="entry name" value="DSBA-like_thioredoxin_dom"/>
</dbReference>
<dbReference type="Gene3D" id="1.25.40.20">
    <property type="entry name" value="Ankyrin repeat-containing domain"/>
    <property type="match status" value="1"/>
</dbReference>
<comment type="caution">
    <text evidence="5">The sequence shown here is derived from an EMBL/GenBank/DDBJ whole genome shotgun (WGS) entry which is preliminary data.</text>
</comment>
<dbReference type="Pfam" id="PF01323">
    <property type="entry name" value="DSBA"/>
    <property type="match status" value="1"/>
</dbReference>
<reference evidence="5" key="1">
    <citation type="submission" date="2022-10" db="EMBL/GenBank/DDBJ databases">
        <authorList>
            <person name="Chen Y."/>
            <person name="Dougan E. K."/>
            <person name="Chan C."/>
            <person name="Rhodes N."/>
            <person name="Thang M."/>
        </authorList>
    </citation>
    <scope>NUCLEOTIDE SEQUENCE</scope>
</reference>
<feature type="repeat" description="ANK" evidence="3">
    <location>
        <begin position="829"/>
        <end position="861"/>
    </location>
</feature>
<sequence>MEMLADEPLDFSVTRLPFFLRPELPGMNKTLLGHDSDPDLGRTWELKESPGTWGQQMDRYTRKHPEKFGGESQAPDARVGISWQASEVGLKFTFDQHMSNSMDALRLLMKVQKEQPPKVREEFFEVVSRKYFTEGRPLADHSMLLEAAREVQVPTEGLLQWLQSGEGTWEIQRKYAEIFYGWGYTSVPVTLVSCEGVDQHIQGSQHLDDALAAIGNSGAQPNPGLHIMPVPWPELPSTIPRPEERGITVQQLRELRLFLQRLCKTGLLRKDDKAINWHMLNQYHISELVLVPVISHLHFKQQLEGPPRRSWVEMVAAGPQKPQILMSHSWGGYFRDFMAVIDKVVADRGCSPLTPIWVCTFANSQFGENFGPTLEESPFFRAISVAEGTVLVVDREAGSLTRIWCGLELHFTDKLQKDLQVYTPSGRIGSQLVTSGPLVEAIAGWDVTCCEATQPSDRRQILNYLVNPMGEKNGLVKGADGHLVLEQGWRKLLEDDAKDATKMRTTGEAEYLHEAELFREHADAFSNLNQMVRNKVKEAICVLETSKTGCRINPIEQRGIMFGRLREFLKALKQEICAHIDFEYETVTTREVVSTIFKKRYIDVSHSEIVNDRPTFPTYIIEHLWDMRFSELVAGIEWFAEARQLSDTSAIWLDLAAYRHGIAGEMFRPEQENVLGKLNGITEGRAFLWPGNGVDINRAWFMHALHVTRKSAKLIDFVTSTGAVACSVAFPDGSWAFGNFDASIAQQLVELDANASKATEQRDLDMIFNVLRSAKGGFKRFQQRLCRIAAGPVIREAAARGKAEDISQILRLCGSSGLVINSSSLGGSLGEMATHVAAAAGHVEVLEALLNLSADPNAEDQINETPLHYAAFTGHLDCVKLLLSRSANVCAESAFGETPLDVASDNIAEFCGVETRSICTLLDIWAAYLQVFQRLLDEPLPNKAADQKLPIWEKYARMAQVAGTPNGKDFSWEAHDIFNGETAQNLRSQGCKAS</sequence>
<feature type="repeat" description="ANK" evidence="3">
    <location>
        <begin position="862"/>
        <end position="894"/>
    </location>
</feature>
<evidence type="ECO:0000256" key="1">
    <source>
        <dbReference type="ARBA" id="ARBA00022737"/>
    </source>
</evidence>
<dbReference type="InterPro" id="IPR002110">
    <property type="entry name" value="Ankyrin_rpt"/>
</dbReference>
<dbReference type="AlphaFoldDB" id="A0A9P1BJH3"/>
<dbReference type="PROSITE" id="PS50088">
    <property type="entry name" value="ANK_REPEAT"/>
    <property type="match status" value="2"/>
</dbReference>
<keyword evidence="1" id="KW-0677">Repeat</keyword>
<organism evidence="5">
    <name type="scientific">Cladocopium goreaui</name>
    <dbReference type="NCBI Taxonomy" id="2562237"/>
    <lineage>
        <taxon>Eukaryota</taxon>
        <taxon>Sar</taxon>
        <taxon>Alveolata</taxon>
        <taxon>Dinophyceae</taxon>
        <taxon>Suessiales</taxon>
        <taxon>Symbiodiniaceae</taxon>
        <taxon>Cladocopium</taxon>
    </lineage>
</organism>
<dbReference type="OrthoDB" id="2093799at2759"/>
<keyword evidence="8" id="KW-1185">Reference proteome</keyword>
<dbReference type="PROSITE" id="PS50297">
    <property type="entry name" value="ANK_REP_REGION"/>
    <property type="match status" value="2"/>
</dbReference>
<dbReference type="InterPro" id="IPR036770">
    <property type="entry name" value="Ankyrin_rpt-contain_sf"/>
</dbReference>
<dbReference type="SUPFAM" id="SSF48403">
    <property type="entry name" value="Ankyrin repeat"/>
    <property type="match status" value="1"/>
</dbReference>
<accession>A0A9P1BJH3</accession>
<dbReference type="GO" id="GO:0016491">
    <property type="term" value="F:oxidoreductase activity"/>
    <property type="evidence" value="ECO:0007669"/>
    <property type="project" value="InterPro"/>
</dbReference>
<dbReference type="InterPro" id="IPR050776">
    <property type="entry name" value="Ank_Repeat/CDKN_Inhibitor"/>
</dbReference>
<dbReference type="PANTHER" id="PTHR24201">
    <property type="entry name" value="ANK_REP_REGION DOMAIN-CONTAINING PROTEIN"/>
    <property type="match status" value="1"/>
</dbReference>
<evidence type="ECO:0000256" key="2">
    <source>
        <dbReference type="ARBA" id="ARBA00023043"/>
    </source>
</evidence>
<dbReference type="SMART" id="SM00248">
    <property type="entry name" value="ANK"/>
    <property type="match status" value="2"/>
</dbReference>
<dbReference type="Pfam" id="PF12796">
    <property type="entry name" value="Ank_2"/>
    <property type="match status" value="1"/>
</dbReference>
<dbReference type="Gene3D" id="3.40.30.10">
    <property type="entry name" value="Glutaredoxin"/>
    <property type="match status" value="1"/>
</dbReference>
<reference evidence="6" key="2">
    <citation type="submission" date="2024-04" db="EMBL/GenBank/DDBJ databases">
        <authorList>
            <person name="Chen Y."/>
            <person name="Shah S."/>
            <person name="Dougan E. K."/>
            <person name="Thang M."/>
            <person name="Chan C."/>
        </authorList>
    </citation>
    <scope>NUCLEOTIDE SEQUENCE [LARGE SCALE GENOMIC DNA]</scope>
</reference>
<dbReference type="Proteomes" id="UP001152797">
    <property type="component" value="Unassembled WGS sequence"/>
</dbReference>
<gene>
    <name evidence="5" type="ORF">C1SCF055_LOCUS2916</name>
</gene>
<dbReference type="InterPro" id="IPR036249">
    <property type="entry name" value="Thioredoxin-like_sf"/>
</dbReference>
<dbReference type="EMBL" id="CAMXCT020000140">
    <property type="protein sequence ID" value="CAL1127897.1"/>
    <property type="molecule type" value="Genomic_DNA"/>
</dbReference>
<dbReference type="SUPFAM" id="SSF52833">
    <property type="entry name" value="Thioredoxin-like"/>
    <property type="match status" value="1"/>
</dbReference>
<proteinExistence type="predicted"/>
<evidence type="ECO:0000313" key="7">
    <source>
        <dbReference type="EMBL" id="CAL4761834.1"/>
    </source>
</evidence>
<keyword evidence="2 3" id="KW-0040">ANK repeat</keyword>
<name>A0A9P1BJH3_9DINO</name>
<evidence type="ECO:0000313" key="6">
    <source>
        <dbReference type="EMBL" id="CAL1127897.1"/>
    </source>
</evidence>
<dbReference type="EMBL" id="CAMXCT010000140">
    <property type="protein sequence ID" value="CAI3974522.1"/>
    <property type="molecule type" value="Genomic_DNA"/>
</dbReference>
<protein>
    <submittedName>
        <fullName evidence="7">Myotrophin (Granule cell differentiation protein) (Protein V-1)</fullName>
    </submittedName>
</protein>
<evidence type="ECO:0000259" key="4">
    <source>
        <dbReference type="Pfam" id="PF01323"/>
    </source>
</evidence>
<evidence type="ECO:0000256" key="3">
    <source>
        <dbReference type="PROSITE-ProRule" id="PRU00023"/>
    </source>
</evidence>
<dbReference type="EMBL" id="CAMXCT030000140">
    <property type="protein sequence ID" value="CAL4761834.1"/>
    <property type="molecule type" value="Genomic_DNA"/>
</dbReference>
<evidence type="ECO:0000313" key="8">
    <source>
        <dbReference type="Proteomes" id="UP001152797"/>
    </source>
</evidence>
<feature type="domain" description="DSBA-like thioredoxin" evidence="4">
    <location>
        <begin position="84"/>
        <end position="212"/>
    </location>
</feature>